<evidence type="ECO:0000256" key="2">
    <source>
        <dbReference type="SAM" id="SignalP"/>
    </source>
</evidence>
<feature type="signal peptide" evidence="2">
    <location>
        <begin position="1"/>
        <end position="26"/>
    </location>
</feature>
<feature type="chain" id="PRO_5042846956" evidence="2">
    <location>
        <begin position="27"/>
        <end position="363"/>
    </location>
</feature>
<feature type="coiled-coil region" evidence="1">
    <location>
        <begin position="35"/>
        <end position="62"/>
    </location>
</feature>
<dbReference type="PANTHER" id="PTHR31389">
    <property type="entry name" value="LD39211P"/>
    <property type="match status" value="1"/>
</dbReference>
<evidence type="ECO:0000313" key="4">
    <source>
        <dbReference type="Proteomes" id="UP001353858"/>
    </source>
</evidence>
<reference evidence="4" key="1">
    <citation type="submission" date="2023-01" db="EMBL/GenBank/DDBJ databases">
        <title>Key to firefly adult light organ development and bioluminescence: homeobox transcription factors regulate luciferase expression and transportation to peroxisome.</title>
        <authorList>
            <person name="Fu X."/>
        </authorList>
    </citation>
    <scope>NUCLEOTIDE SEQUENCE [LARGE SCALE GENOMIC DNA]</scope>
</reference>
<organism evidence="3 4">
    <name type="scientific">Aquatica leii</name>
    <dbReference type="NCBI Taxonomy" id="1421715"/>
    <lineage>
        <taxon>Eukaryota</taxon>
        <taxon>Metazoa</taxon>
        <taxon>Ecdysozoa</taxon>
        <taxon>Arthropoda</taxon>
        <taxon>Hexapoda</taxon>
        <taxon>Insecta</taxon>
        <taxon>Pterygota</taxon>
        <taxon>Neoptera</taxon>
        <taxon>Endopterygota</taxon>
        <taxon>Coleoptera</taxon>
        <taxon>Polyphaga</taxon>
        <taxon>Elateriformia</taxon>
        <taxon>Elateroidea</taxon>
        <taxon>Lampyridae</taxon>
        <taxon>Luciolinae</taxon>
        <taxon>Aquatica</taxon>
    </lineage>
</organism>
<accession>A0AAN7PTJ7</accession>
<name>A0AAN7PTJ7_9COLE</name>
<dbReference type="PANTHER" id="PTHR31389:SF4">
    <property type="entry name" value="LD39211P"/>
    <property type="match status" value="1"/>
</dbReference>
<sequence>MRTKNFLIFLCSVVTVSLLLIIFGQQKPTTIQDIVTSTHQQLQNLKETLRDAESKTLVADEKYLTQLGFVDKPRLYPNDIWHNTTLPVIVTYTLEGQESQAIGFINNIGKVLPNNTILIYNLGLGNHALRMLLNYCNSSRCQVVTFNLNEFPSHVEDEALRAYRPLILQDALQHTGSIFFLESNIRLKRYVIPEVLFALYDSVVKGTGILTWAMPYKNAVSSRTHKKMFDYFHTDADNFLFLQMVSADIIILINTKSTHKEVMLPWVQCALTQDCIHPIGAQSGGCRFNKKPQYRYSGCHNHDASALNIVLGLKFKLDSSKYTYQPNSELFKVVPLDRAVLELQGLEQNSTTEGKTQYESSFT</sequence>
<dbReference type="EMBL" id="JARPUR010000005">
    <property type="protein sequence ID" value="KAK4875467.1"/>
    <property type="molecule type" value="Genomic_DNA"/>
</dbReference>
<proteinExistence type="predicted"/>
<keyword evidence="1" id="KW-0175">Coiled coil</keyword>
<keyword evidence="4" id="KW-1185">Reference proteome</keyword>
<dbReference type="AlphaFoldDB" id="A0AAN7PTJ7"/>
<evidence type="ECO:0000313" key="3">
    <source>
        <dbReference type="EMBL" id="KAK4875467.1"/>
    </source>
</evidence>
<protein>
    <submittedName>
        <fullName evidence="3">Uncharacterized protein</fullName>
    </submittedName>
</protein>
<gene>
    <name evidence="3" type="ORF">RN001_011889</name>
</gene>
<dbReference type="Proteomes" id="UP001353858">
    <property type="component" value="Unassembled WGS sequence"/>
</dbReference>
<comment type="caution">
    <text evidence="3">The sequence shown here is derived from an EMBL/GenBank/DDBJ whole genome shotgun (WGS) entry which is preliminary data.</text>
</comment>
<evidence type="ECO:0000256" key="1">
    <source>
        <dbReference type="SAM" id="Coils"/>
    </source>
</evidence>
<keyword evidence="2" id="KW-0732">Signal</keyword>